<evidence type="ECO:0000313" key="5">
    <source>
        <dbReference type="EMBL" id="WAJ71835.1"/>
    </source>
</evidence>
<dbReference type="Proteomes" id="UP001163726">
    <property type="component" value="Plasmid pCadTS8_1"/>
</dbReference>
<dbReference type="CDD" id="cd08986">
    <property type="entry name" value="GH43-like"/>
    <property type="match status" value="1"/>
</dbReference>
<evidence type="ECO:0000256" key="1">
    <source>
        <dbReference type="ARBA" id="ARBA00009865"/>
    </source>
</evidence>
<dbReference type="InterPro" id="IPR023296">
    <property type="entry name" value="Glyco_hydro_beta-prop_sf"/>
</dbReference>
<accession>A0ABY7AR85</accession>
<dbReference type="Pfam" id="PF04616">
    <property type="entry name" value="Glyco_hydro_43"/>
    <property type="match status" value="1"/>
</dbReference>
<name>A0ABY7AR85_9ALTE</name>
<comment type="similarity">
    <text evidence="1 4">Belongs to the glycosyl hydrolase 43 family.</text>
</comment>
<gene>
    <name evidence="5" type="ORF">OLW01_15990</name>
</gene>
<protein>
    <submittedName>
        <fullName evidence="5">Family 43 glycosylhydrolase</fullName>
    </submittedName>
</protein>
<keyword evidence="6" id="KW-1185">Reference proteome</keyword>
<sequence length="391" mass="44645">MKINFLNSLKLSALIMSASITIGCQSNPPQADHKNQPSISTKAQRYGDIDVTRPELQIPTSVKPLFDHWLRDTYVNLGHDGYYYMTGTVGMPGRKTAYDDSPGVKLWRSKNLKDWENMGVVFDLYKTDTWQGDYHHANDKRKVDLNGNKISQKRRTLWAPEIHYIKSQKTYFIVASVPENPNGRGSYILRSTSGKAEGPYVNIEGNKDGPIYPNIDGSLFEDDDGTVYFIGHNHFIAKMKADMSGIAEPFTRLAEKPYEVEPYIEGAYMFKEDGKYHLVQAIWSFKLPDGRFAYDEEKPGRAFETRKEIGEARYSYDVVIATADTPYGPFSKRYTSVIGAGHNNFFKDKDGNWWCTMFGNPRGDILERSFLTRPAIIPMRKVKGKFYPIQD</sequence>
<keyword evidence="5" id="KW-0614">Plasmid</keyword>
<dbReference type="InterPro" id="IPR051795">
    <property type="entry name" value="Glycosyl_Hydrlase_43"/>
</dbReference>
<dbReference type="PANTHER" id="PTHR42812:SF14">
    <property type="entry name" value="SECRETED PROTEIN"/>
    <property type="match status" value="1"/>
</dbReference>
<dbReference type="InterPro" id="IPR006710">
    <property type="entry name" value="Glyco_hydro_43"/>
</dbReference>
<dbReference type="PROSITE" id="PS51257">
    <property type="entry name" value="PROKAR_LIPOPROTEIN"/>
    <property type="match status" value="1"/>
</dbReference>
<dbReference type="SUPFAM" id="SSF75005">
    <property type="entry name" value="Arabinanase/levansucrase/invertase"/>
    <property type="match status" value="1"/>
</dbReference>
<evidence type="ECO:0000313" key="6">
    <source>
        <dbReference type="Proteomes" id="UP001163726"/>
    </source>
</evidence>
<proteinExistence type="inferred from homology"/>
<keyword evidence="3 4" id="KW-0326">Glycosidase</keyword>
<evidence type="ECO:0000256" key="3">
    <source>
        <dbReference type="ARBA" id="ARBA00023295"/>
    </source>
</evidence>
<dbReference type="RefSeq" id="WP_268076557.1">
    <property type="nucleotide sequence ID" value="NZ_CP109966.1"/>
</dbReference>
<organism evidence="5 6">
    <name type="scientific">Catenovulum adriaticum</name>
    <dbReference type="NCBI Taxonomy" id="2984846"/>
    <lineage>
        <taxon>Bacteria</taxon>
        <taxon>Pseudomonadati</taxon>
        <taxon>Pseudomonadota</taxon>
        <taxon>Gammaproteobacteria</taxon>
        <taxon>Alteromonadales</taxon>
        <taxon>Alteromonadaceae</taxon>
        <taxon>Catenovulum</taxon>
    </lineage>
</organism>
<evidence type="ECO:0000256" key="2">
    <source>
        <dbReference type="ARBA" id="ARBA00022801"/>
    </source>
</evidence>
<evidence type="ECO:0000256" key="4">
    <source>
        <dbReference type="RuleBase" id="RU361187"/>
    </source>
</evidence>
<keyword evidence="2 4" id="KW-0378">Hydrolase</keyword>
<reference evidence="5" key="1">
    <citation type="submission" date="2022-10" db="EMBL/GenBank/DDBJ databases">
        <title>Catenovulum adriacola sp. nov. isolated in the Harbour of Susak.</title>
        <authorList>
            <person name="Schoch T."/>
            <person name="Reich S.J."/>
            <person name="Stoeferle S."/>
            <person name="Flaiz M."/>
            <person name="Kazda M."/>
            <person name="Riedel C.U."/>
            <person name="Duerre P."/>
        </authorList>
    </citation>
    <scope>NUCLEOTIDE SEQUENCE</scope>
    <source>
        <strain evidence="5">TS8</strain>
        <plasmid evidence="5">pCadTS8_1</plasmid>
    </source>
</reference>
<geneLocation type="plasmid" evidence="5 6">
    <name>pCadTS8_1</name>
</geneLocation>
<dbReference type="EMBL" id="CP109966">
    <property type="protein sequence ID" value="WAJ71835.1"/>
    <property type="molecule type" value="Genomic_DNA"/>
</dbReference>
<dbReference type="Gene3D" id="2.115.10.20">
    <property type="entry name" value="Glycosyl hydrolase domain, family 43"/>
    <property type="match status" value="1"/>
</dbReference>
<dbReference type="PANTHER" id="PTHR42812">
    <property type="entry name" value="BETA-XYLOSIDASE"/>
    <property type="match status" value="1"/>
</dbReference>